<name>A0A346B279_9FIRM</name>
<organism evidence="1 2">
    <name type="scientific">Megasphaera stantonii</name>
    <dbReference type="NCBI Taxonomy" id="2144175"/>
    <lineage>
        <taxon>Bacteria</taxon>
        <taxon>Bacillati</taxon>
        <taxon>Bacillota</taxon>
        <taxon>Negativicutes</taxon>
        <taxon>Veillonellales</taxon>
        <taxon>Veillonellaceae</taxon>
        <taxon>Megasphaera</taxon>
    </lineage>
</organism>
<dbReference type="EMBL" id="CP029462">
    <property type="protein sequence ID" value="AXL22222.1"/>
    <property type="molecule type" value="Genomic_DNA"/>
</dbReference>
<reference evidence="1 2" key="1">
    <citation type="submission" date="2018-05" db="EMBL/GenBank/DDBJ databases">
        <title>Complete genome sequence of Megasphaera sp. AJH120T, isolated from the ceca of a chicken.</title>
        <authorList>
            <person name="Maki J."/>
            <person name="Looft T."/>
        </authorList>
    </citation>
    <scope>NUCLEOTIDE SEQUENCE [LARGE SCALE GENOMIC DNA]</scope>
    <source>
        <strain evidence="1 2">AJH120</strain>
    </source>
</reference>
<keyword evidence="2" id="KW-1185">Reference proteome</keyword>
<accession>A0A346B279</accession>
<dbReference type="AlphaFoldDB" id="A0A346B279"/>
<protein>
    <submittedName>
        <fullName evidence="1">Uncharacterized protein</fullName>
    </submittedName>
</protein>
<gene>
    <name evidence="1" type="ORF">DKB62_11975</name>
</gene>
<proteinExistence type="predicted"/>
<dbReference type="KEGG" id="meg:DKB62_11975"/>
<evidence type="ECO:0000313" key="2">
    <source>
        <dbReference type="Proteomes" id="UP000254337"/>
    </source>
</evidence>
<sequence>MASNSVLLYRIELYREYPVDDIVSRLESSLLDETRIIVDHYNEFSLAGIYIYSEIYKSQEYNFETNVFEVVTRKKYVITEFHIDFKNHFMDIWGNTKNAQKIITSLSLAFDNHIAIEALEMKFTRMIEYLSKEEGIYVGKVTARQVVLSDGLLADCTFNLSNEEMPFEMIDKYKKNIQKISFKWKCEELVISMVIHMSGAITIYKTRRMLNDNELECIYKMLLYAGR</sequence>
<dbReference type="OrthoDB" id="2079723at2"/>
<evidence type="ECO:0000313" key="1">
    <source>
        <dbReference type="EMBL" id="AXL22222.1"/>
    </source>
</evidence>
<dbReference type="Proteomes" id="UP000254337">
    <property type="component" value="Chromosome"/>
</dbReference>
<dbReference type="RefSeq" id="WP_107195736.1">
    <property type="nucleotide sequence ID" value="NZ_CP029462.1"/>
</dbReference>